<dbReference type="RefSeq" id="XP_066703552.1">
    <property type="nucleotide sequence ID" value="XM_066840925.1"/>
</dbReference>
<dbReference type="PANTHER" id="PTHR10730">
    <property type="entry name" value="PROCOLLAGEN-LYSINE,2-OXOGLUTARATE 5-DIOXYGENASE/GLYCOSYLTRANSFERASE 25 FAMILY MEMBER"/>
    <property type="match status" value="1"/>
</dbReference>
<evidence type="ECO:0000313" key="6">
    <source>
        <dbReference type="Proteomes" id="UP001391051"/>
    </source>
</evidence>
<feature type="compositionally biased region" description="Polar residues" evidence="4">
    <location>
        <begin position="23"/>
        <end position="32"/>
    </location>
</feature>
<comment type="similarity">
    <text evidence="1">Belongs to the glycosyltransferase 25 family.</text>
</comment>
<keyword evidence="6" id="KW-1185">Reference proteome</keyword>
<evidence type="ECO:0000256" key="1">
    <source>
        <dbReference type="ARBA" id="ARBA00006721"/>
    </source>
</evidence>
<reference evidence="5 6" key="1">
    <citation type="submission" date="2023-01" db="EMBL/GenBank/DDBJ databases">
        <title>Analysis of 21 Apiospora genomes using comparative genomics revels a genus with tremendous synthesis potential of carbohydrate active enzymes and secondary metabolites.</title>
        <authorList>
            <person name="Sorensen T."/>
        </authorList>
    </citation>
    <scope>NUCLEOTIDE SEQUENCE [LARGE SCALE GENOMIC DNA]</scope>
    <source>
        <strain evidence="5 6">CBS 24483</strain>
    </source>
</reference>
<keyword evidence="2" id="KW-0328">Glycosyltransferase</keyword>
<protein>
    <recommendedName>
        <fullName evidence="7">Glycosyltransferase family 25 protein</fullName>
    </recommendedName>
</protein>
<feature type="compositionally biased region" description="Basic and acidic residues" evidence="4">
    <location>
        <begin position="282"/>
        <end position="307"/>
    </location>
</feature>
<organism evidence="5 6">
    <name type="scientific">Apiospora aurea</name>
    <dbReference type="NCBI Taxonomy" id="335848"/>
    <lineage>
        <taxon>Eukaryota</taxon>
        <taxon>Fungi</taxon>
        <taxon>Dikarya</taxon>
        <taxon>Ascomycota</taxon>
        <taxon>Pezizomycotina</taxon>
        <taxon>Sordariomycetes</taxon>
        <taxon>Xylariomycetidae</taxon>
        <taxon>Amphisphaeriales</taxon>
        <taxon>Apiosporaceae</taxon>
        <taxon>Apiospora</taxon>
    </lineage>
</organism>
<evidence type="ECO:0000256" key="4">
    <source>
        <dbReference type="SAM" id="MobiDB-lite"/>
    </source>
</evidence>
<dbReference type="Proteomes" id="UP001391051">
    <property type="component" value="Unassembled WGS sequence"/>
</dbReference>
<gene>
    <name evidence="5" type="ORF">PG986_004703</name>
</gene>
<dbReference type="EMBL" id="JAQQWE010000003">
    <property type="protein sequence ID" value="KAK7959849.1"/>
    <property type="molecule type" value="Genomic_DNA"/>
</dbReference>
<evidence type="ECO:0000256" key="2">
    <source>
        <dbReference type="ARBA" id="ARBA00022676"/>
    </source>
</evidence>
<feature type="region of interest" description="Disordered" evidence="4">
    <location>
        <begin position="1"/>
        <end position="32"/>
    </location>
</feature>
<evidence type="ECO:0008006" key="7">
    <source>
        <dbReference type="Google" id="ProtNLM"/>
    </source>
</evidence>
<accession>A0ABR1QND4</accession>
<sequence length="368" mass="40031">MLHRPGQYNRQNPLQTGHAAAQAHSSPSLGPRNSTLGFDSILALSKGGRTWRVQGLRAAGALTDVKVTIPPQPTWPKEMIQAFAALGPEEGVQKPGIGSATAWLAHMDLLKYVIQANLNSALIVEDDVDWDVNIKEQLSKAAATVRNHTKAPFEESSPYSSNWDILWLGHCGDIPRDNETLTFFADPTVVRHAAYEGFAKGYVGDHVPEGQRAVYRSQGAICSYAYAVNRRGVRRVLEYVSQGQEQAFDTKLFAGCRAGALDCISVNPELFRHFTPDKKFGQTSEVDKQNWGGEDKIETDGDGEGKDGGGGADSGQQLQLNVAKRVTGTTKNIKKSARCQALWGKTCTGNEAPSLTEMIKNIGNFGHH</sequence>
<proteinExistence type="inferred from homology"/>
<evidence type="ECO:0000313" key="5">
    <source>
        <dbReference type="EMBL" id="KAK7959849.1"/>
    </source>
</evidence>
<feature type="region of interest" description="Disordered" evidence="4">
    <location>
        <begin position="282"/>
        <end position="317"/>
    </location>
</feature>
<keyword evidence="3" id="KW-0808">Transferase</keyword>
<comment type="caution">
    <text evidence="5">The sequence shown here is derived from an EMBL/GenBank/DDBJ whole genome shotgun (WGS) entry which is preliminary data.</text>
</comment>
<dbReference type="PANTHER" id="PTHR10730:SF53">
    <property type="entry name" value="GLYCOSYLTRANSFERASE 25 FAMILY MEMBER"/>
    <property type="match status" value="1"/>
</dbReference>
<dbReference type="InterPro" id="IPR050757">
    <property type="entry name" value="Collagen_mod_GT25"/>
</dbReference>
<dbReference type="GeneID" id="92073987"/>
<name>A0ABR1QND4_9PEZI</name>
<evidence type="ECO:0000256" key="3">
    <source>
        <dbReference type="ARBA" id="ARBA00022679"/>
    </source>
</evidence>